<dbReference type="PROSITE" id="PS50867">
    <property type="entry name" value="PRE_SET"/>
    <property type="match status" value="1"/>
</dbReference>
<comment type="subcellular location">
    <subcellularLocation>
        <location evidence="1">Chromosome</location>
    </subcellularLocation>
    <subcellularLocation>
        <location evidence="5">Nucleus</location>
    </subcellularLocation>
</comment>
<proteinExistence type="predicted"/>
<evidence type="ECO:0000259" key="9">
    <source>
        <dbReference type="PROSITE" id="PS51015"/>
    </source>
</evidence>
<dbReference type="InterPro" id="IPR051357">
    <property type="entry name" value="H3K9_HMTase_SUVAR3-9"/>
</dbReference>
<dbReference type="AlphaFoldDB" id="A0A8S0TTF7"/>
<feature type="domain" description="Pre-SET" evidence="8">
    <location>
        <begin position="384"/>
        <end position="442"/>
    </location>
</feature>
<evidence type="ECO:0000313" key="11">
    <source>
        <dbReference type="Proteomes" id="UP000594638"/>
    </source>
</evidence>
<dbReference type="InterPro" id="IPR003105">
    <property type="entry name" value="SRA_YDG"/>
</dbReference>
<evidence type="ECO:0000259" key="8">
    <source>
        <dbReference type="PROSITE" id="PS50867"/>
    </source>
</evidence>
<evidence type="ECO:0000256" key="3">
    <source>
        <dbReference type="ARBA" id="ARBA00022853"/>
    </source>
</evidence>
<dbReference type="PROSITE" id="PS51015">
    <property type="entry name" value="YDG"/>
    <property type="match status" value="1"/>
</dbReference>
<evidence type="ECO:0000256" key="1">
    <source>
        <dbReference type="ARBA" id="ARBA00004286"/>
    </source>
</evidence>
<dbReference type="Pfam" id="PF02182">
    <property type="entry name" value="SAD_SRA"/>
    <property type="match status" value="1"/>
</dbReference>
<keyword evidence="2" id="KW-0158">Chromosome</keyword>
<dbReference type="InterPro" id="IPR046341">
    <property type="entry name" value="SET_dom_sf"/>
</dbReference>
<dbReference type="SUPFAM" id="SSF82199">
    <property type="entry name" value="SET domain"/>
    <property type="match status" value="1"/>
</dbReference>
<keyword evidence="4 5" id="KW-0539">Nucleus</keyword>
<dbReference type="SMART" id="SM00317">
    <property type="entry name" value="SET"/>
    <property type="match status" value="1"/>
</dbReference>
<dbReference type="GO" id="GO:0005634">
    <property type="term" value="C:nucleus"/>
    <property type="evidence" value="ECO:0007669"/>
    <property type="project" value="UniProtKB-SubCell"/>
</dbReference>
<comment type="caution">
    <text evidence="10">The sequence shown here is derived from an EMBL/GenBank/DDBJ whole genome shotgun (WGS) entry which is preliminary data.</text>
</comment>
<evidence type="ECO:0000256" key="5">
    <source>
        <dbReference type="PROSITE-ProRule" id="PRU00358"/>
    </source>
</evidence>
<evidence type="ECO:0000256" key="4">
    <source>
        <dbReference type="ARBA" id="ARBA00023242"/>
    </source>
</evidence>
<dbReference type="SUPFAM" id="SSF88697">
    <property type="entry name" value="PUA domain-like"/>
    <property type="match status" value="1"/>
</dbReference>
<protein>
    <submittedName>
        <fullName evidence="10">Histone-lysine N-methyltransferase family member SUVH9-like</fullName>
    </submittedName>
</protein>
<accession>A0A8S0TTF7</accession>
<dbReference type="InterPro" id="IPR015947">
    <property type="entry name" value="PUA-like_sf"/>
</dbReference>
<evidence type="ECO:0000256" key="6">
    <source>
        <dbReference type="SAM" id="MobiDB-lite"/>
    </source>
</evidence>
<dbReference type="Gene3D" id="2.170.270.10">
    <property type="entry name" value="SET domain"/>
    <property type="match status" value="1"/>
</dbReference>
<organism evidence="10 11">
    <name type="scientific">Olea europaea subsp. europaea</name>
    <dbReference type="NCBI Taxonomy" id="158383"/>
    <lineage>
        <taxon>Eukaryota</taxon>
        <taxon>Viridiplantae</taxon>
        <taxon>Streptophyta</taxon>
        <taxon>Embryophyta</taxon>
        <taxon>Tracheophyta</taxon>
        <taxon>Spermatophyta</taxon>
        <taxon>Magnoliopsida</taxon>
        <taxon>eudicotyledons</taxon>
        <taxon>Gunneridae</taxon>
        <taxon>Pentapetalae</taxon>
        <taxon>asterids</taxon>
        <taxon>lamiids</taxon>
        <taxon>Lamiales</taxon>
        <taxon>Oleaceae</taxon>
        <taxon>Oleeae</taxon>
        <taxon>Olea</taxon>
    </lineage>
</organism>
<dbReference type="EMBL" id="CACTIH010007314">
    <property type="protein sequence ID" value="CAA3009230.1"/>
    <property type="molecule type" value="Genomic_DNA"/>
</dbReference>
<dbReference type="SMART" id="SM00466">
    <property type="entry name" value="SRA"/>
    <property type="match status" value="1"/>
</dbReference>
<dbReference type="InterPro" id="IPR001214">
    <property type="entry name" value="SET_dom"/>
</dbReference>
<dbReference type="SMART" id="SM00468">
    <property type="entry name" value="PreSET"/>
    <property type="match status" value="1"/>
</dbReference>
<feature type="domain" description="SET" evidence="7">
    <location>
        <begin position="445"/>
        <end position="588"/>
    </location>
</feature>
<feature type="domain" description="YDG" evidence="9">
    <location>
        <begin position="159"/>
        <end position="306"/>
    </location>
</feature>
<gene>
    <name evidence="10" type="ORF">OLEA9_A110562</name>
</gene>
<dbReference type="GO" id="GO:0042054">
    <property type="term" value="F:histone methyltransferase activity"/>
    <property type="evidence" value="ECO:0007669"/>
    <property type="project" value="InterPro"/>
</dbReference>
<dbReference type="InterPro" id="IPR007728">
    <property type="entry name" value="Pre-SET_dom"/>
</dbReference>
<dbReference type="OrthoDB" id="5792673at2759"/>
<dbReference type="Pfam" id="PF05033">
    <property type="entry name" value="Pre-SET"/>
    <property type="match status" value="1"/>
</dbReference>
<name>A0A8S0TTF7_OLEEU</name>
<keyword evidence="11" id="KW-1185">Reference proteome</keyword>
<dbReference type="Pfam" id="PF00856">
    <property type="entry name" value="SET"/>
    <property type="match status" value="1"/>
</dbReference>
<dbReference type="InterPro" id="IPR036987">
    <property type="entry name" value="SRA-YDG_sf"/>
</dbReference>
<dbReference type="GO" id="GO:0003690">
    <property type="term" value="F:double-stranded DNA binding"/>
    <property type="evidence" value="ECO:0007669"/>
    <property type="project" value="TreeGrafter"/>
</dbReference>
<keyword evidence="3" id="KW-0156">Chromatin regulator</keyword>
<dbReference type="PROSITE" id="PS51575">
    <property type="entry name" value="SAM_MT43_SUVAR39_2"/>
    <property type="match status" value="1"/>
</dbReference>
<dbReference type="Gene3D" id="2.30.280.10">
    <property type="entry name" value="SRA-YDG"/>
    <property type="match status" value="1"/>
</dbReference>
<evidence type="ECO:0000259" key="7">
    <source>
        <dbReference type="PROSITE" id="PS50280"/>
    </source>
</evidence>
<evidence type="ECO:0000256" key="2">
    <source>
        <dbReference type="ARBA" id="ARBA00022454"/>
    </source>
</evidence>
<dbReference type="PROSITE" id="PS50280">
    <property type="entry name" value="SET"/>
    <property type="match status" value="1"/>
</dbReference>
<sequence>MEMGSSSSPTNAELTPNSHLFTTPQLPIPTPVSCSSSKPNTFVEILSALPDFSTIVPVNKEETLLSNSVDLPRGTPRCSQRSSKLVRVVDLKPHDHCYYREQIRRTRMLFENLRVCSIAEDEKNRNMLGPHKSTSWDVKAATIMKQSGLWLNFDKRIVGNIPGVYIGDVFFLRTEMCIIGLHGQPKAGIDYVPAHQSSNREPIATSIIVTEGYEDDDDAGDVIIYTGNGGKDKNNRQTMNQTLECGNLAMERSMQYGVELRVIRAFKYQGSISGKVYVYDGLYRVTDTWFDMGKSGFGVYKFKVVRIENQKEMGSAVIKLAKSLRVFPSEAPPKGYVTLDLSKKEENVPVLLFNEIDGVHEPLYYKYLKTTVFPRNVYEHGNGNGCECMGGCSWDCSCIEKNGGEFAYDMNGILVIGKPLIIECGPNCLCPPTCRNRVSQMGVKKRFEVFRSRETGWGVRSLDLIRAGSFICEFAGIVLTREQTQIVTMNGDCLIHPSRFSKRWEEWGDLSKIFPDYVRPAYPSIPPLDFAMDVSVMRNLACYMSHSSIPNVFVQLVLYDHNNVSFPHLMLFALENIPPMRELSLDYGVADLQF</sequence>
<dbReference type="GO" id="GO:0005694">
    <property type="term" value="C:chromosome"/>
    <property type="evidence" value="ECO:0007669"/>
    <property type="project" value="UniProtKB-SubCell"/>
</dbReference>
<dbReference type="PANTHER" id="PTHR45660:SF3">
    <property type="entry name" value="HISTONE-LYSINE N-METHYLTRANSFERASE FAMILY MEMBER SUVH9"/>
    <property type="match status" value="1"/>
</dbReference>
<dbReference type="GO" id="GO:0008270">
    <property type="term" value="F:zinc ion binding"/>
    <property type="evidence" value="ECO:0007669"/>
    <property type="project" value="InterPro"/>
</dbReference>
<dbReference type="InterPro" id="IPR025794">
    <property type="entry name" value="H3-K9-MeTrfase_plant"/>
</dbReference>
<dbReference type="Proteomes" id="UP000594638">
    <property type="component" value="Unassembled WGS sequence"/>
</dbReference>
<feature type="region of interest" description="Disordered" evidence="6">
    <location>
        <begin position="1"/>
        <end position="20"/>
    </location>
</feature>
<reference evidence="10 11" key="1">
    <citation type="submission" date="2019-12" db="EMBL/GenBank/DDBJ databases">
        <authorList>
            <person name="Alioto T."/>
            <person name="Alioto T."/>
            <person name="Gomez Garrido J."/>
        </authorList>
    </citation>
    <scope>NUCLEOTIDE SEQUENCE [LARGE SCALE GENOMIC DNA]</scope>
</reference>
<dbReference type="PANTHER" id="PTHR45660">
    <property type="entry name" value="HISTONE-LYSINE N-METHYLTRANSFERASE SETMAR"/>
    <property type="match status" value="1"/>
</dbReference>
<evidence type="ECO:0000313" key="10">
    <source>
        <dbReference type="EMBL" id="CAA3009230.1"/>
    </source>
</evidence>
<dbReference type="Gramene" id="OE9A110562T1">
    <property type="protein sequence ID" value="OE9A110562C1"/>
    <property type="gene ID" value="OE9A110562"/>
</dbReference>